<feature type="region of interest" description="Disordered" evidence="1">
    <location>
        <begin position="101"/>
        <end position="149"/>
    </location>
</feature>
<feature type="region of interest" description="Disordered" evidence="1">
    <location>
        <begin position="161"/>
        <end position="180"/>
    </location>
</feature>
<dbReference type="AlphaFoldDB" id="A0A8X7MUN9"/>
<keyword evidence="3" id="KW-1185">Reference proteome</keyword>
<gene>
    <name evidence="2" type="ORF">A4X06_0g3789</name>
</gene>
<feature type="compositionally biased region" description="Polar residues" evidence="1">
    <location>
        <begin position="167"/>
        <end position="180"/>
    </location>
</feature>
<comment type="caution">
    <text evidence="2">The sequence shown here is derived from an EMBL/GenBank/DDBJ whole genome shotgun (WGS) entry which is preliminary data.</text>
</comment>
<evidence type="ECO:0000256" key="1">
    <source>
        <dbReference type="SAM" id="MobiDB-lite"/>
    </source>
</evidence>
<feature type="compositionally biased region" description="Acidic residues" evidence="1">
    <location>
        <begin position="130"/>
        <end position="139"/>
    </location>
</feature>
<reference evidence="2" key="2">
    <citation type="journal article" date="2019" name="IMA Fungus">
        <title>Genome sequencing and comparison of five Tilletia species to identify candidate genes for the detection of regulated species infecting wheat.</title>
        <authorList>
            <person name="Nguyen H.D.T."/>
            <person name="Sultana T."/>
            <person name="Kesanakurti P."/>
            <person name="Hambleton S."/>
        </authorList>
    </citation>
    <scope>NUCLEOTIDE SEQUENCE</scope>
    <source>
        <strain evidence="2">DAOMC 236426</strain>
    </source>
</reference>
<sequence length="233" mass="26269">MRDHHGNPLNKERIKEINTVTVFACAAIDEHEFNPPLAPEEQTFRKVKTRALALLVRICKDMEAQIEELKFCDDHFKAMLCIELHLRHKVEGRRKILKTTKKGRISATKEDLSKASSHATSSKTKLSEVDFSEDSDGGEDQPLKKKTKILTPVEKLNAMAKPDDESATTAARSGKVTQSGLQNFESKTKAVWRRRRLRMGAEGPGVLRTPGPLLRLTPADFEMLFRAPYSAQF</sequence>
<dbReference type="EMBL" id="LWDE02000364">
    <property type="protein sequence ID" value="KAE8248338.1"/>
    <property type="molecule type" value="Genomic_DNA"/>
</dbReference>
<accession>A0A8X7MUN9</accession>
<reference evidence="2" key="1">
    <citation type="submission" date="2016-04" db="EMBL/GenBank/DDBJ databases">
        <authorList>
            <person name="Nguyen H.D."/>
            <person name="Samba Siva P."/>
            <person name="Cullis J."/>
            <person name="Levesque C.A."/>
            <person name="Hambleton S."/>
        </authorList>
    </citation>
    <scope>NUCLEOTIDE SEQUENCE</scope>
    <source>
        <strain evidence="2">DAOMC 236426</strain>
    </source>
</reference>
<name>A0A8X7MUN9_9BASI</name>
<evidence type="ECO:0000313" key="3">
    <source>
        <dbReference type="Proteomes" id="UP000077684"/>
    </source>
</evidence>
<organism evidence="2 3">
    <name type="scientific">Tilletia controversa</name>
    <name type="common">dwarf bunt fungus</name>
    <dbReference type="NCBI Taxonomy" id="13291"/>
    <lineage>
        <taxon>Eukaryota</taxon>
        <taxon>Fungi</taxon>
        <taxon>Dikarya</taxon>
        <taxon>Basidiomycota</taxon>
        <taxon>Ustilaginomycotina</taxon>
        <taxon>Exobasidiomycetes</taxon>
        <taxon>Tilletiales</taxon>
        <taxon>Tilletiaceae</taxon>
        <taxon>Tilletia</taxon>
    </lineage>
</organism>
<feature type="compositionally biased region" description="Low complexity" evidence="1">
    <location>
        <begin position="114"/>
        <end position="124"/>
    </location>
</feature>
<dbReference type="Proteomes" id="UP000077684">
    <property type="component" value="Unassembled WGS sequence"/>
</dbReference>
<protein>
    <submittedName>
        <fullName evidence="2">Uncharacterized protein</fullName>
    </submittedName>
</protein>
<evidence type="ECO:0000313" key="2">
    <source>
        <dbReference type="EMBL" id="KAE8248338.1"/>
    </source>
</evidence>
<proteinExistence type="predicted"/>